<dbReference type="Proteomes" id="UP000076623">
    <property type="component" value="Chromosome"/>
</dbReference>
<dbReference type="OrthoDB" id="2706506at2"/>
<dbReference type="KEGG" id="fpn:ABE65_006450"/>
<evidence type="ECO:0000313" key="2">
    <source>
        <dbReference type="Proteomes" id="UP000076623"/>
    </source>
</evidence>
<proteinExistence type="predicted"/>
<dbReference type="RefSeq" id="WP_066392613.1">
    <property type="nucleotide sequence ID" value="NZ_CP015378.1"/>
</dbReference>
<reference evidence="1 2" key="1">
    <citation type="submission" date="2016-04" db="EMBL/GenBank/DDBJ databases">
        <title>Complete genome sequence of Fictibacillus phosphorivorans G25-29, a strain toxic to nematodes.</title>
        <authorList>
            <person name="Zheng Z."/>
        </authorList>
    </citation>
    <scope>NUCLEOTIDE SEQUENCE [LARGE SCALE GENOMIC DNA]</scope>
    <source>
        <strain evidence="1 2">G25-29</strain>
    </source>
</reference>
<dbReference type="STRING" id="1221500.ABE65_006450"/>
<evidence type="ECO:0000313" key="1">
    <source>
        <dbReference type="EMBL" id="ANC76458.1"/>
    </source>
</evidence>
<dbReference type="EMBL" id="CP015378">
    <property type="protein sequence ID" value="ANC76458.1"/>
    <property type="molecule type" value="Genomic_DNA"/>
</dbReference>
<protein>
    <submittedName>
        <fullName evidence="1">Uncharacterized protein</fullName>
    </submittedName>
</protein>
<name>A0A160IK02_9BACL</name>
<gene>
    <name evidence="1" type="ORF">ABE65_006450</name>
</gene>
<accession>A0A160IK02</accession>
<dbReference type="AlphaFoldDB" id="A0A160IK02"/>
<sequence length="120" mass="14265">MEQKGTFYVTAKGDLEPLPTDDHVHYFEIQASYDEKQQLEHLFAKMHANNKQEGLDIFSPKRHFSESHAEYHRGKDSKLVYELFRYLYLLGTEKTKREIEEMEVLPELYEASHDTIEKVK</sequence>
<keyword evidence="2" id="KW-1185">Reference proteome</keyword>
<organism evidence="1 2">
    <name type="scientific">Fictibacillus phosphorivorans</name>
    <dbReference type="NCBI Taxonomy" id="1221500"/>
    <lineage>
        <taxon>Bacteria</taxon>
        <taxon>Bacillati</taxon>
        <taxon>Bacillota</taxon>
        <taxon>Bacilli</taxon>
        <taxon>Bacillales</taxon>
        <taxon>Fictibacillaceae</taxon>
        <taxon>Fictibacillus</taxon>
    </lineage>
</organism>